<organism evidence="6 7">
    <name type="scientific">Mesorhizobium erdmanii</name>
    <dbReference type="NCBI Taxonomy" id="1777866"/>
    <lineage>
        <taxon>Bacteria</taxon>
        <taxon>Pseudomonadati</taxon>
        <taxon>Pseudomonadota</taxon>
        <taxon>Alphaproteobacteria</taxon>
        <taxon>Hyphomicrobiales</taxon>
        <taxon>Phyllobacteriaceae</taxon>
        <taxon>Mesorhizobium</taxon>
    </lineage>
</organism>
<dbReference type="CDD" id="cd07138">
    <property type="entry name" value="ALDH_CddD_SSP0762"/>
    <property type="match status" value="1"/>
</dbReference>
<dbReference type="InterPro" id="IPR016162">
    <property type="entry name" value="Ald_DH_N"/>
</dbReference>
<evidence type="ECO:0000313" key="7">
    <source>
        <dbReference type="Proteomes" id="UP000503339"/>
    </source>
</evidence>
<dbReference type="Gene3D" id="3.40.309.10">
    <property type="entry name" value="Aldehyde Dehydrogenase, Chain A, domain 2"/>
    <property type="match status" value="1"/>
</dbReference>
<keyword evidence="7" id="KW-1185">Reference proteome</keyword>
<dbReference type="InterPro" id="IPR016163">
    <property type="entry name" value="Ald_DH_C"/>
</dbReference>
<reference evidence="6 7" key="1">
    <citation type="submission" date="2018-10" db="EMBL/GenBank/DDBJ databases">
        <authorList>
            <person name="Perry B.J."/>
            <person name="Sullivan J.T."/>
            <person name="Murphy R.J.T."/>
            <person name="Ramsay J.P."/>
            <person name="Ronson C.W."/>
        </authorList>
    </citation>
    <scope>NUCLEOTIDE SEQUENCE [LARGE SCALE GENOMIC DNA]</scope>
    <source>
        <strain evidence="6 7">NZP2014</strain>
    </source>
</reference>
<dbReference type="PANTHER" id="PTHR42804">
    <property type="entry name" value="ALDEHYDE DEHYDROGENASE"/>
    <property type="match status" value="1"/>
</dbReference>
<dbReference type="InterPro" id="IPR015590">
    <property type="entry name" value="Aldehyde_DH_dom"/>
</dbReference>
<name>A0A6M7UQT3_9HYPH</name>
<dbReference type="Proteomes" id="UP000503339">
    <property type="component" value="Chromosome"/>
</dbReference>
<dbReference type="FunFam" id="3.40.309.10:FF:000012">
    <property type="entry name" value="Betaine aldehyde dehydrogenase"/>
    <property type="match status" value="1"/>
</dbReference>
<keyword evidence="2" id="KW-0630">Potassium</keyword>
<dbReference type="FunFam" id="3.40.605.10:FF:000007">
    <property type="entry name" value="NAD/NADP-dependent betaine aldehyde dehydrogenase"/>
    <property type="match status" value="1"/>
</dbReference>
<comment type="similarity">
    <text evidence="1">Belongs to the aldehyde dehydrogenase family.</text>
</comment>
<dbReference type="Pfam" id="PF00171">
    <property type="entry name" value="Aldedh"/>
    <property type="match status" value="1"/>
</dbReference>
<accession>A0A6M7UQT3</accession>
<dbReference type="AlphaFoldDB" id="A0A6M7UQT3"/>
<keyword evidence="3" id="KW-0560">Oxidoreductase</keyword>
<evidence type="ECO:0000256" key="1">
    <source>
        <dbReference type="ARBA" id="ARBA00009986"/>
    </source>
</evidence>
<dbReference type="PANTHER" id="PTHR42804:SF1">
    <property type="entry name" value="ALDEHYDE DEHYDROGENASE-RELATED"/>
    <property type="match status" value="1"/>
</dbReference>
<keyword evidence="4" id="KW-0558">Oxidation</keyword>
<protein>
    <submittedName>
        <fullName evidence="6">Aldehyde dehydrogenase family protein</fullName>
    </submittedName>
</protein>
<dbReference type="FunFam" id="3.40.605.10:FF:000026">
    <property type="entry name" value="Aldehyde dehydrogenase, putative"/>
    <property type="match status" value="1"/>
</dbReference>
<feature type="domain" description="Aldehyde dehydrogenase" evidence="5">
    <location>
        <begin position="13"/>
        <end position="467"/>
    </location>
</feature>
<evidence type="ECO:0000313" key="6">
    <source>
        <dbReference type="EMBL" id="QKC79226.1"/>
    </source>
</evidence>
<dbReference type="InterPro" id="IPR016161">
    <property type="entry name" value="Ald_DH/histidinol_DH"/>
</dbReference>
<dbReference type="KEGG" id="merd:EB233_30295"/>
<dbReference type="RefSeq" id="WP_064987171.1">
    <property type="nucleotide sequence ID" value="NZ_CP033361.1"/>
</dbReference>
<sequence>MQHEREHYVNGEWVAPLEPTLLDVIDPSLEEPFTRIACGGSRDVDRAVAAARTAFTKFSMTTRLERLDLLRSVLAEYERRQEDIAAVLGTELGAPLQIAREWQLASAELESVIRVLEHYQFEELQGTTKIVREPIGVVGLITPWNWPVGQIIMKVAPAIAAGCTMVLKPSEVAPLNAIIWSEIMHTAGVPAGVYNMVQGQGAVVGAAMSAHPGIEMVSFTGSTRAGILIAQSAARTVKRLSQELGGKSANILLPDADFEEAVTKGVLGVMRNSGQACSAPTRMFVPADRHDEVKRIAKAVAGRLVVGNVRDPKTNVGPVVNKNQFDNVQRFIQTGIDEGADLVIGGPGRPEHLNRGYFVRPTVFANVHNDMTIAREEIFGPVLAILPYRDEEEAIELANDTIFGLAAYVQSSDLVRARRVAARMRAGTVHINYPASDRAAPFGGYKQSGNGRENGKWGLEEYLEVKALLGYDAPTA</sequence>
<proteinExistence type="inferred from homology"/>
<evidence type="ECO:0000256" key="3">
    <source>
        <dbReference type="ARBA" id="ARBA00023002"/>
    </source>
</evidence>
<evidence type="ECO:0000256" key="4">
    <source>
        <dbReference type="ARBA" id="ARBA00023097"/>
    </source>
</evidence>
<dbReference type="Gene3D" id="3.40.605.10">
    <property type="entry name" value="Aldehyde Dehydrogenase, Chain A, domain 1"/>
    <property type="match status" value="1"/>
</dbReference>
<gene>
    <name evidence="6" type="ORF">EB233_30295</name>
</gene>
<dbReference type="SUPFAM" id="SSF53720">
    <property type="entry name" value="ALDH-like"/>
    <property type="match status" value="1"/>
</dbReference>
<evidence type="ECO:0000256" key="2">
    <source>
        <dbReference type="ARBA" id="ARBA00022958"/>
    </source>
</evidence>
<dbReference type="EMBL" id="CP033361">
    <property type="protein sequence ID" value="QKC79226.1"/>
    <property type="molecule type" value="Genomic_DNA"/>
</dbReference>
<evidence type="ECO:0000259" key="5">
    <source>
        <dbReference type="Pfam" id="PF00171"/>
    </source>
</evidence>
<dbReference type="GO" id="GO:0016620">
    <property type="term" value="F:oxidoreductase activity, acting on the aldehyde or oxo group of donors, NAD or NADP as acceptor"/>
    <property type="evidence" value="ECO:0007669"/>
    <property type="project" value="InterPro"/>
</dbReference>